<dbReference type="NCBIfam" id="TIGR02407">
    <property type="entry name" value="ectoine_ectB"/>
    <property type="match status" value="1"/>
</dbReference>
<dbReference type="GO" id="GO:0045303">
    <property type="term" value="F:diaminobutyrate-2-oxoglutarate transaminase activity"/>
    <property type="evidence" value="ECO:0007669"/>
    <property type="project" value="UniProtKB-EC"/>
</dbReference>
<evidence type="ECO:0000256" key="3">
    <source>
        <dbReference type="ARBA" id="ARBA00022576"/>
    </source>
</evidence>
<comment type="cofactor">
    <cofactor evidence="1 7">
        <name>pyridoxal 5'-phosphate</name>
        <dbReference type="ChEBI" id="CHEBI:597326"/>
    </cofactor>
</comment>
<dbReference type="NCBIfam" id="TIGR00709">
    <property type="entry name" value="dat"/>
    <property type="match status" value="1"/>
</dbReference>
<comment type="catalytic activity">
    <reaction evidence="7">
        <text>L-2,4-diaminobutanoate + 2-oxoglutarate = L-aspartate 4-semialdehyde + L-glutamate</text>
        <dbReference type="Rhea" id="RHEA:11160"/>
        <dbReference type="ChEBI" id="CHEBI:16810"/>
        <dbReference type="ChEBI" id="CHEBI:29985"/>
        <dbReference type="ChEBI" id="CHEBI:58761"/>
        <dbReference type="ChEBI" id="CHEBI:537519"/>
        <dbReference type="EC" id="2.6.1.76"/>
    </reaction>
</comment>
<dbReference type="InterPro" id="IPR015422">
    <property type="entry name" value="PyrdxlP-dep_Trfase_small"/>
</dbReference>
<dbReference type="PANTHER" id="PTHR43552:SF2">
    <property type="entry name" value="DIAMINOBUTYRATE--2-OXOGLUTARATE TRANSAMINASE"/>
    <property type="match status" value="1"/>
</dbReference>
<evidence type="ECO:0000256" key="1">
    <source>
        <dbReference type="ARBA" id="ARBA00001933"/>
    </source>
</evidence>
<comment type="similarity">
    <text evidence="2 6">Belongs to the class-III pyridoxal-phosphate-dependent aminotransferase family.</text>
</comment>
<dbReference type="AlphaFoldDB" id="C5BIM8"/>
<dbReference type="eggNOG" id="COG0160">
    <property type="taxonomic scope" value="Bacteria"/>
</dbReference>
<dbReference type="PANTHER" id="PTHR43552">
    <property type="entry name" value="DIAMINOBUTYRATE--2-OXOGLUTARATE AMINOTRANSFERASE"/>
    <property type="match status" value="1"/>
</dbReference>
<evidence type="ECO:0000256" key="7">
    <source>
        <dbReference type="RuleBase" id="RU365034"/>
    </source>
</evidence>
<dbReference type="EMBL" id="CP001614">
    <property type="protein sequence ID" value="ACR10639.1"/>
    <property type="molecule type" value="Genomic_DNA"/>
</dbReference>
<dbReference type="GO" id="GO:0030170">
    <property type="term" value="F:pyridoxal phosphate binding"/>
    <property type="evidence" value="ECO:0007669"/>
    <property type="project" value="InterPro"/>
</dbReference>
<keyword evidence="3 7" id="KW-0032">Aminotransferase</keyword>
<dbReference type="CDD" id="cd00610">
    <property type="entry name" value="OAT_like"/>
    <property type="match status" value="1"/>
</dbReference>
<dbReference type="Gene3D" id="3.40.640.10">
    <property type="entry name" value="Type I PLP-dependent aspartate aminotransferase-like (Major domain)"/>
    <property type="match status" value="1"/>
</dbReference>
<dbReference type="GO" id="GO:0047307">
    <property type="term" value="F:diaminobutyrate-pyruvate transaminase activity"/>
    <property type="evidence" value="ECO:0007669"/>
    <property type="project" value="InterPro"/>
</dbReference>
<dbReference type="InterPro" id="IPR004637">
    <property type="entry name" value="Dat"/>
</dbReference>
<reference evidence="8 9" key="1">
    <citation type="journal article" date="2009" name="PLoS ONE">
        <title>The complete genome of Teredinibacter turnerae T7901: an intracellular endosymbiont of marine wood-boring bivalves (shipworms).</title>
        <authorList>
            <person name="Yang J.C."/>
            <person name="Madupu R."/>
            <person name="Durkin A.S."/>
            <person name="Ekborg N.A."/>
            <person name="Pedamallu C.S."/>
            <person name="Hostetler J.B."/>
            <person name="Radune D."/>
            <person name="Toms B.S."/>
            <person name="Henrissat B."/>
            <person name="Coutinho P.M."/>
            <person name="Schwarz S."/>
            <person name="Field L."/>
            <person name="Trindade-Silva A.E."/>
            <person name="Soares C.A.G."/>
            <person name="Elshahawi S."/>
            <person name="Hanora A."/>
            <person name="Schmidt E.W."/>
            <person name="Haygood M.G."/>
            <person name="Posfai J."/>
            <person name="Benner J."/>
            <person name="Madinger C."/>
            <person name="Nove J."/>
            <person name="Anton B."/>
            <person name="Chaudhary K."/>
            <person name="Foster J."/>
            <person name="Holman A."/>
            <person name="Kumar S."/>
            <person name="Lessard P.A."/>
            <person name="Luyten Y.A."/>
            <person name="Slatko B."/>
            <person name="Wood N."/>
            <person name="Wu B."/>
            <person name="Teplitski M."/>
            <person name="Mougous J.D."/>
            <person name="Ward N."/>
            <person name="Eisen J.A."/>
            <person name="Badger J.H."/>
            <person name="Distel D.L."/>
        </authorList>
    </citation>
    <scope>NUCLEOTIDE SEQUENCE [LARGE SCALE GENOMIC DNA]</scope>
    <source>
        <strain evidence="9">ATCC 39867 / T7901</strain>
    </source>
</reference>
<sequence>MEKNLSVFEDNESQVRSYCRAFPSVFSKAKGSLLYDEFGNSYIDFLCGAGAVNYGHNNPIIKDAIMAYLDNDGIAMGLDFHTQAKREFIQTFNEQILMPRNLRYRMQFTSPTGTSVVESAIKLARKFTGRENIIAFTNGYHGMTGVSLSVTGNRYNRQAISYSSVSRLPFFGYMGEGFDEIAHYRKLLLDNSSGVDLPAAFILETVQGEGGINVASEKWLQGLMELAKEFGALVIVDDVQAGCGRTGKFFSFERAGIEPDLVCLSKSIGGFGIPMALLLFKDALDVWGAGEDNGTFRGNNMAFVAAAAMVNGYWHGFEFEQEIAQRAAIVSDFCHRMHREHSGLIKIARGLGLMQGMEFFDENLTAQISKLCFKNGLVIERAGDRDQVLKIMPALNVDLDVLRKGLDIVEYSIAESIGLSVEHFKPFGANHSVSENV</sequence>
<evidence type="ECO:0000313" key="8">
    <source>
        <dbReference type="EMBL" id="ACR10639.1"/>
    </source>
</evidence>
<dbReference type="STRING" id="377629.TERTU_2000"/>
<evidence type="ECO:0000256" key="4">
    <source>
        <dbReference type="ARBA" id="ARBA00022679"/>
    </source>
</evidence>
<dbReference type="Pfam" id="PF00202">
    <property type="entry name" value="Aminotran_3"/>
    <property type="match status" value="1"/>
</dbReference>
<dbReference type="RefSeq" id="WP_012779311.1">
    <property type="nucleotide sequence ID" value="NC_012997.1"/>
</dbReference>
<accession>C5BIM8</accession>
<proteinExistence type="inferred from homology"/>
<dbReference type="InterPro" id="IPR015424">
    <property type="entry name" value="PyrdxlP-dep_Trfase"/>
</dbReference>
<keyword evidence="4 7" id="KW-0808">Transferase</keyword>
<dbReference type="SUPFAM" id="SSF53383">
    <property type="entry name" value="PLP-dependent transferases"/>
    <property type="match status" value="1"/>
</dbReference>
<dbReference type="InterPro" id="IPR012773">
    <property type="entry name" value="Ectoine_EctB"/>
</dbReference>
<dbReference type="PROSITE" id="PS00600">
    <property type="entry name" value="AA_TRANSFER_CLASS_3"/>
    <property type="match status" value="1"/>
</dbReference>
<keyword evidence="9" id="KW-1185">Reference proteome</keyword>
<dbReference type="Gene3D" id="3.90.1150.10">
    <property type="entry name" value="Aspartate Aminotransferase, domain 1"/>
    <property type="match status" value="1"/>
</dbReference>
<evidence type="ECO:0000256" key="5">
    <source>
        <dbReference type="ARBA" id="ARBA00022898"/>
    </source>
</evidence>
<evidence type="ECO:0000256" key="2">
    <source>
        <dbReference type="ARBA" id="ARBA00008954"/>
    </source>
</evidence>
<dbReference type="InterPro" id="IPR015421">
    <property type="entry name" value="PyrdxlP-dep_Trfase_major"/>
</dbReference>
<dbReference type="KEGG" id="ttu:TERTU_2000"/>
<dbReference type="EC" id="2.6.1.76" evidence="7"/>
<name>C5BIM8_TERTT</name>
<dbReference type="InterPro" id="IPR049704">
    <property type="entry name" value="Aminotrans_3_PPA_site"/>
</dbReference>
<gene>
    <name evidence="8" type="ordered locus">TERTU_2000</name>
</gene>
<dbReference type="UniPathway" id="UPA00067">
    <property type="reaction ID" value="UER00121"/>
</dbReference>
<protein>
    <recommendedName>
        <fullName evidence="7">Diaminobutyrate--2-oxoglutarate transaminase</fullName>
        <ecNumber evidence="7">2.6.1.76</ecNumber>
    </recommendedName>
    <alternativeName>
        <fullName evidence="7">DABA aminotransferase</fullName>
    </alternativeName>
</protein>
<dbReference type="PIRSF" id="PIRSF000521">
    <property type="entry name" value="Transaminase_4ab_Lys_Orn"/>
    <property type="match status" value="1"/>
</dbReference>
<dbReference type="Proteomes" id="UP000009080">
    <property type="component" value="Chromosome"/>
</dbReference>
<evidence type="ECO:0000256" key="6">
    <source>
        <dbReference type="RuleBase" id="RU003560"/>
    </source>
</evidence>
<evidence type="ECO:0000313" key="9">
    <source>
        <dbReference type="Proteomes" id="UP000009080"/>
    </source>
</evidence>
<dbReference type="NCBIfam" id="NF006733">
    <property type="entry name" value="PRK09264.1"/>
    <property type="match status" value="1"/>
</dbReference>
<dbReference type="GO" id="GO:0019491">
    <property type="term" value="P:ectoine biosynthetic process"/>
    <property type="evidence" value="ECO:0007669"/>
    <property type="project" value="UniProtKB-UniPathway"/>
</dbReference>
<comment type="pathway">
    <text evidence="7">Amine and polyamine biosynthesis; ectoine biosynthesis; L-ectoine from L-aspartate 4-semialdehyde: step 1/3.</text>
</comment>
<organism evidence="8 9">
    <name type="scientific">Teredinibacter turnerae (strain ATCC 39867 / T7901)</name>
    <dbReference type="NCBI Taxonomy" id="377629"/>
    <lineage>
        <taxon>Bacteria</taxon>
        <taxon>Pseudomonadati</taxon>
        <taxon>Pseudomonadota</taxon>
        <taxon>Gammaproteobacteria</taxon>
        <taxon>Cellvibrionales</taxon>
        <taxon>Cellvibrionaceae</taxon>
        <taxon>Teredinibacter</taxon>
    </lineage>
</organism>
<comment type="function">
    <text evidence="7">Catalyzes reversively the conversion of L-aspartate beta-semialdehyde (ASA) to L-2,4-diaminobutyrate (DABA) by transamination with L-glutamate.</text>
</comment>
<dbReference type="OrthoDB" id="9801052at2"/>
<dbReference type="HOGENOM" id="CLU_016922_10_0_6"/>
<dbReference type="InterPro" id="IPR005814">
    <property type="entry name" value="Aminotrans_3"/>
</dbReference>
<keyword evidence="5 6" id="KW-0663">Pyridoxal phosphate</keyword>